<dbReference type="EMBL" id="KK718817">
    <property type="protein sequence ID" value="KFO58599.1"/>
    <property type="molecule type" value="Genomic_DNA"/>
</dbReference>
<feature type="non-terminal residue" evidence="1">
    <location>
        <position position="116"/>
    </location>
</feature>
<gene>
    <name evidence="1" type="ORF">N302_09168</name>
</gene>
<evidence type="ECO:0008006" key="3">
    <source>
        <dbReference type="Google" id="ProtNLM"/>
    </source>
</evidence>
<evidence type="ECO:0000313" key="2">
    <source>
        <dbReference type="Proteomes" id="UP000052976"/>
    </source>
</evidence>
<dbReference type="PANTHER" id="PTHR45912">
    <property type="entry name" value="CILIA- AND FLAGELLA-ASSOCIATED PROTEIN 47"/>
    <property type="match status" value="1"/>
</dbReference>
<protein>
    <recommendedName>
        <fullName evidence="3">CFA47 protein</fullName>
    </recommendedName>
</protein>
<dbReference type="STRING" id="85066.A0A091EQN8"/>
<accession>A0A091EQN8</accession>
<dbReference type="Proteomes" id="UP000052976">
    <property type="component" value="Unassembled WGS sequence"/>
</dbReference>
<dbReference type="GO" id="GO:0005929">
    <property type="term" value="C:cilium"/>
    <property type="evidence" value="ECO:0007669"/>
    <property type="project" value="TreeGrafter"/>
</dbReference>
<organism evidence="1 2">
    <name type="scientific">Corvus brachyrhynchos</name>
    <name type="common">American crow</name>
    <dbReference type="NCBI Taxonomy" id="85066"/>
    <lineage>
        <taxon>Eukaryota</taxon>
        <taxon>Metazoa</taxon>
        <taxon>Chordata</taxon>
        <taxon>Craniata</taxon>
        <taxon>Vertebrata</taxon>
        <taxon>Euteleostomi</taxon>
        <taxon>Archelosauria</taxon>
        <taxon>Archosauria</taxon>
        <taxon>Dinosauria</taxon>
        <taxon>Saurischia</taxon>
        <taxon>Theropoda</taxon>
        <taxon>Coelurosauria</taxon>
        <taxon>Aves</taxon>
        <taxon>Neognathae</taxon>
        <taxon>Neoaves</taxon>
        <taxon>Telluraves</taxon>
        <taxon>Australaves</taxon>
        <taxon>Passeriformes</taxon>
        <taxon>Corvoidea</taxon>
        <taxon>Corvidae</taxon>
        <taxon>Corvus</taxon>
    </lineage>
</organism>
<keyword evidence="2" id="KW-1185">Reference proteome</keyword>
<proteinExistence type="predicted"/>
<name>A0A091EQN8_CORBR</name>
<dbReference type="GO" id="GO:0007288">
    <property type="term" value="P:sperm axoneme assembly"/>
    <property type="evidence" value="ECO:0007669"/>
    <property type="project" value="TreeGrafter"/>
</dbReference>
<dbReference type="PANTHER" id="PTHR45912:SF3">
    <property type="entry name" value="CILIA- AND FLAGELLA-ASSOCIATED PROTEIN 47"/>
    <property type="match status" value="1"/>
</dbReference>
<sequence length="116" mass="12682">NTIEFTGTLHTTVVKQVRLKNPSSNNLVYNAILVGRDAGNFSLPKGSTVTISPMKQGFVNVEFTIRFLHPAEAVLILISNKVDGVDGATLTFSLKSEVKNIEPIDMVKCKSPCYEL</sequence>
<feature type="non-terminal residue" evidence="1">
    <location>
        <position position="1"/>
    </location>
</feature>
<reference evidence="1 2" key="1">
    <citation type="submission" date="2014-04" db="EMBL/GenBank/DDBJ databases">
        <title>Genome evolution of avian class.</title>
        <authorList>
            <person name="Zhang G."/>
            <person name="Li C."/>
        </authorList>
    </citation>
    <scope>NUCLEOTIDE SEQUENCE [LARGE SCALE GENOMIC DNA]</scope>
    <source>
        <strain evidence="1">BGI_N302</strain>
    </source>
</reference>
<evidence type="ECO:0000313" key="1">
    <source>
        <dbReference type="EMBL" id="KFO58599.1"/>
    </source>
</evidence>
<dbReference type="AlphaFoldDB" id="A0A091EQN8"/>